<name>A0ABS5HW25_9RHOB</name>
<dbReference type="EMBL" id="JADMKU010000023">
    <property type="protein sequence ID" value="MBR9653146.1"/>
    <property type="molecule type" value="Genomic_DNA"/>
</dbReference>
<keyword evidence="1" id="KW-1133">Transmembrane helix</keyword>
<organism evidence="2 3">
    <name type="scientific">Thalassovita aquimarina</name>
    <dbReference type="NCBI Taxonomy" id="2785917"/>
    <lineage>
        <taxon>Bacteria</taxon>
        <taxon>Pseudomonadati</taxon>
        <taxon>Pseudomonadota</taxon>
        <taxon>Alphaproteobacteria</taxon>
        <taxon>Rhodobacterales</taxon>
        <taxon>Roseobacteraceae</taxon>
        <taxon>Thalassovita</taxon>
    </lineage>
</organism>
<keyword evidence="3" id="KW-1185">Reference proteome</keyword>
<gene>
    <name evidence="2" type="ORF">IT775_18670</name>
</gene>
<sequence length="124" mass="14095">MIDAKELERKQAELERLLEEKFGAASGDLRARMRKVGRRVPKRIHAAARVLSEARLQEQHPKLRQFIDVSAVNRAYVDIRRHLKTIDVAYRRKGAVLGVLGGLSFNLLMALALLLGVLMWRGLL</sequence>
<comment type="caution">
    <text evidence="2">The sequence shown here is derived from an EMBL/GenBank/DDBJ whole genome shotgun (WGS) entry which is preliminary data.</text>
</comment>
<evidence type="ECO:0000313" key="2">
    <source>
        <dbReference type="EMBL" id="MBR9653146.1"/>
    </source>
</evidence>
<keyword evidence="1" id="KW-0812">Transmembrane</keyword>
<evidence type="ECO:0008006" key="4">
    <source>
        <dbReference type="Google" id="ProtNLM"/>
    </source>
</evidence>
<reference evidence="2 3" key="1">
    <citation type="journal article" date="2021" name="Arch. Microbiol.">
        <title>Thalassobius aquimarinus sp. nov., isolated from the Sea of Japan seashore.</title>
        <authorList>
            <person name="Kurilenko V.V."/>
            <person name="Romanenko L.A."/>
            <person name="Chernysheva N.Y."/>
            <person name="Velansky P.V."/>
            <person name="Tekutyeva L.A."/>
            <person name="Isaeva M.P."/>
            <person name="Mikhailov V.V."/>
        </authorList>
    </citation>
    <scope>NUCLEOTIDE SEQUENCE [LARGE SCALE GENOMIC DNA]</scope>
    <source>
        <strain evidence="2 3">KMM 8518</strain>
    </source>
</reference>
<protein>
    <recommendedName>
        <fullName evidence="4">DUF3618 domain-containing protein</fullName>
    </recommendedName>
</protein>
<dbReference type="RefSeq" id="WP_212702770.1">
    <property type="nucleotide sequence ID" value="NZ_JADMKU010000023.1"/>
</dbReference>
<evidence type="ECO:0000256" key="1">
    <source>
        <dbReference type="SAM" id="Phobius"/>
    </source>
</evidence>
<dbReference type="Proteomes" id="UP001195941">
    <property type="component" value="Unassembled WGS sequence"/>
</dbReference>
<feature type="transmembrane region" description="Helical" evidence="1">
    <location>
        <begin position="94"/>
        <end position="120"/>
    </location>
</feature>
<keyword evidence="1" id="KW-0472">Membrane</keyword>
<accession>A0ABS5HW25</accession>
<evidence type="ECO:0000313" key="3">
    <source>
        <dbReference type="Proteomes" id="UP001195941"/>
    </source>
</evidence>
<proteinExistence type="predicted"/>